<evidence type="ECO:0000313" key="2">
    <source>
        <dbReference type="EMBL" id="SMO92992.1"/>
    </source>
</evidence>
<sequence>MFIEISQLQEYDSDEHEKVSERWNTKLGIKAQKHIENLINRGAGEDFLHYDVQSGILNGFLEHEWDLRGIILAQLEVECPKGDNFQGVDFSYSKFFNCHFEGCLFDATFLFTKFRNCKFENCTFSSALFKGSFIRNCEFKNIDFINCCRIDNCEIENTRFSGFFTKRNLFSNCKIYNSTEIEKPQEYPNGKWEDLKFNYQTLTDFYSELSLGFNETKALEKSSENRFLARKAYTNHNTKSEIKKWLRFLVNEKVAGYGEKPSFVLRASISLILLFAIFYLFSGFSVKGSSEIINYNIDLFGFWSQFNDLNFYTSLADNFLTSLYFSTKVFLIIGSDNLSLTSNWGTTWVIVESFLGITLISSWTALLLRKILR</sequence>
<dbReference type="EMBL" id="FXTH01000027">
    <property type="protein sequence ID" value="SMO92992.1"/>
    <property type="molecule type" value="Genomic_DNA"/>
</dbReference>
<evidence type="ECO:0000256" key="1">
    <source>
        <dbReference type="SAM" id="Phobius"/>
    </source>
</evidence>
<gene>
    <name evidence="2" type="ORF">SAMN06265218_12724</name>
</gene>
<name>A0A521F9V6_9BACT</name>
<accession>A0A521F9V6</accession>
<reference evidence="2 3" key="1">
    <citation type="submission" date="2017-05" db="EMBL/GenBank/DDBJ databases">
        <authorList>
            <person name="Varghese N."/>
            <person name="Submissions S."/>
        </authorList>
    </citation>
    <scope>NUCLEOTIDE SEQUENCE [LARGE SCALE GENOMIC DNA]</scope>
    <source>
        <strain evidence="2 3">DSM 21194</strain>
    </source>
</reference>
<dbReference type="RefSeq" id="WP_142716037.1">
    <property type="nucleotide sequence ID" value="NZ_FXTH01000027.1"/>
</dbReference>
<evidence type="ECO:0000313" key="3">
    <source>
        <dbReference type="Proteomes" id="UP000317593"/>
    </source>
</evidence>
<feature type="transmembrane region" description="Helical" evidence="1">
    <location>
        <begin position="263"/>
        <end position="281"/>
    </location>
</feature>
<keyword evidence="1" id="KW-1133">Transmembrane helix</keyword>
<dbReference type="SUPFAM" id="SSF81324">
    <property type="entry name" value="Voltage-gated potassium channels"/>
    <property type="match status" value="1"/>
</dbReference>
<dbReference type="InterPro" id="IPR001646">
    <property type="entry name" value="5peptide_repeat"/>
</dbReference>
<feature type="transmembrane region" description="Helical" evidence="1">
    <location>
        <begin position="348"/>
        <end position="368"/>
    </location>
</feature>
<dbReference type="Pfam" id="PF00805">
    <property type="entry name" value="Pentapeptide"/>
    <property type="match status" value="1"/>
</dbReference>
<dbReference type="OrthoDB" id="67652at2"/>
<protein>
    <submittedName>
        <fullName evidence="2">Pentapeptide repeat-containing protein</fullName>
    </submittedName>
</protein>
<dbReference type="AlphaFoldDB" id="A0A521F9V6"/>
<dbReference type="Gene3D" id="2.160.20.80">
    <property type="entry name" value="E3 ubiquitin-protein ligase SopA"/>
    <property type="match status" value="1"/>
</dbReference>
<organism evidence="2 3">
    <name type="scientific">Fodinibius sediminis</name>
    <dbReference type="NCBI Taxonomy" id="1214077"/>
    <lineage>
        <taxon>Bacteria</taxon>
        <taxon>Pseudomonadati</taxon>
        <taxon>Balneolota</taxon>
        <taxon>Balneolia</taxon>
        <taxon>Balneolales</taxon>
        <taxon>Balneolaceae</taxon>
        <taxon>Fodinibius</taxon>
    </lineage>
</organism>
<dbReference type="SUPFAM" id="SSF141571">
    <property type="entry name" value="Pentapeptide repeat-like"/>
    <property type="match status" value="1"/>
</dbReference>
<keyword evidence="1" id="KW-0472">Membrane</keyword>
<proteinExistence type="predicted"/>
<keyword evidence="1" id="KW-0812">Transmembrane</keyword>
<keyword evidence="3" id="KW-1185">Reference proteome</keyword>
<dbReference type="Proteomes" id="UP000317593">
    <property type="component" value="Unassembled WGS sequence"/>
</dbReference>